<evidence type="ECO:0000313" key="11">
    <source>
        <dbReference type="Proteomes" id="UP000023152"/>
    </source>
</evidence>
<evidence type="ECO:0000256" key="7">
    <source>
        <dbReference type="SAM" id="MobiDB-lite"/>
    </source>
</evidence>
<gene>
    <name evidence="10" type="ORF">RFI_07544</name>
</gene>
<evidence type="ECO:0000256" key="3">
    <source>
        <dbReference type="ARBA" id="ARBA00022801"/>
    </source>
</evidence>
<evidence type="ECO:0000256" key="6">
    <source>
        <dbReference type="PROSITE-ProRule" id="PRU00047"/>
    </source>
</evidence>
<dbReference type="OrthoDB" id="372487at2759"/>
<dbReference type="EMBL" id="ASPP01005979">
    <property type="protein sequence ID" value="ETO29575.1"/>
    <property type="molecule type" value="Genomic_DNA"/>
</dbReference>
<dbReference type="Pfam" id="PF03159">
    <property type="entry name" value="XRN_N"/>
    <property type="match status" value="2"/>
</dbReference>
<protein>
    <recommendedName>
        <fullName evidence="9">CCHC-type domain-containing protein</fullName>
    </recommendedName>
</protein>
<evidence type="ECO:0000256" key="4">
    <source>
        <dbReference type="ARBA" id="ARBA00022839"/>
    </source>
</evidence>
<dbReference type="GO" id="GO:0008270">
    <property type="term" value="F:zinc ion binding"/>
    <property type="evidence" value="ECO:0007669"/>
    <property type="project" value="UniProtKB-KW"/>
</dbReference>
<dbReference type="GO" id="GO:0005634">
    <property type="term" value="C:nucleus"/>
    <property type="evidence" value="ECO:0007669"/>
    <property type="project" value="TreeGrafter"/>
</dbReference>
<keyword evidence="6" id="KW-0862">Zinc</keyword>
<dbReference type="GO" id="GO:0000956">
    <property type="term" value="P:nuclear-transcribed mRNA catabolic process"/>
    <property type="evidence" value="ECO:0007669"/>
    <property type="project" value="TreeGrafter"/>
</dbReference>
<organism evidence="10 11">
    <name type="scientific">Reticulomyxa filosa</name>
    <dbReference type="NCBI Taxonomy" id="46433"/>
    <lineage>
        <taxon>Eukaryota</taxon>
        <taxon>Sar</taxon>
        <taxon>Rhizaria</taxon>
        <taxon>Retaria</taxon>
        <taxon>Foraminifera</taxon>
        <taxon>Monothalamids</taxon>
        <taxon>Reticulomyxidae</taxon>
        <taxon>Reticulomyxa</taxon>
    </lineage>
</organism>
<feature type="domain" description="CCHC-type" evidence="9">
    <location>
        <begin position="354"/>
        <end position="367"/>
    </location>
</feature>
<keyword evidence="2" id="KW-0540">Nuclease</keyword>
<keyword evidence="6" id="KW-0479">Metal-binding</keyword>
<evidence type="ECO:0000256" key="8">
    <source>
        <dbReference type="SAM" id="Phobius"/>
    </source>
</evidence>
<feature type="transmembrane region" description="Helical" evidence="8">
    <location>
        <begin position="224"/>
        <end position="248"/>
    </location>
</feature>
<keyword evidence="11" id="KW-1185">Reference proteome</keyword>
<dbReference type="OMA" id="ANICHYV"/>
<dbReference type="InterPro" id="IPR004859">
    <property type="entry name" value="Xrn1_N"/>
</dbReference>
<dbReference type="GO" id="GO:0006364">
    <property type="term" value="P:rRNA processing"/>
    <property type="evidence" value="ECO:0007669"/>
    <property type="project" value="UniProtKB-KW"/>
</dbReference>
<accession>X6NTG6</accession>
<dbReference type="Pfam" id="PF17846">
    <property type="entry name" value="XRN_M"/>
    <property type="match status" value="1"/>
</dbReference>
<dbReference type="GO" id="GO:0003723">
    <property type="term" value="F:RNA binding"/>
    <property type="evidence" value="ECO:0007669"/>
    <property type="project" value="TreeGrafter"/>
</dbReference>
<keyword evidence="1" id="KW-0698">rRNA processing</keyword>
<dbReference type="PANTHER" id="PTHR12341">
    <property type="entry name" value="5'-&gt;3' EXORIBONUCLEASE"/>
    <property type="match status" value="1"/>
</dbReference>
<evidence type="ECO:0000313" key="10">
    <source>
        <dbReference type="EMBL" id="ETO29575.1"/>
    </source>
</evidence>
<dbReference type="InterPro" id="IPR027073">
    <property type="entry name" value="5_3_exoribonuclease"/>
</dbReference>
<dbReference type="GO" id="GO:0004534">
    <property type="term" value="F:5'-3' RNA exonuclease activity"/>
    <property type="evidence" value="ECO:0007669"/>
    <property type="project" value="TreeGrafter"/>
</dbReference>
<feature type="transmembrane region" description="Helical" evidence="8">
    <location>
        <begin position="200"/>
        <end position="218"/>
    </location>
</feature>
<dbReference type="InterPro" id="IPR041412">
    <property type="entry name" value="Xrn1_helical"/>
</dbReference>
<dbReference type="CDD" id="cd18673">
    <property type="entry name" value="PIN_XRN1-2-like"/>
    <property type="match status" value="1"/>
</dbReference>
<evidence type="ECO:0000259" key="9">
    <source>
        <dbReference type="PROSITE" id="PS50158"/>
    </source>
</evidence>
<keyword evidence="8" id="KW-0472">Membrane</keyword>
<dbReference type="Gene3D" id="3.40.50.12390">
    <property type="match status" value="2"/>
</dbReference>
<feature type="region of interest" description="Disordered" evidence="7">
    <location>
        <begin position="56"/>
        <end position="80"/>
    </location>
</feature>
<keyword evidence="6" id="KW-0863">Zinc-finger</keyword>
<dbReference type="AlphaFoldDB" id="X6NTG6"/>
<keyword evidence="8" id="KW-0812">Transmembrane</keyword>
<dbReference type="InterPro" id="IPR001878">
    <property type="entry name" value="Znf_CCHC"/>
</dbReference>
<feature type="compositionally biased region" description="Low complexity" evidence="7">
    <location>
        <begin position="65"/>
        <end position="76"/>
    </location>
</feature>
<dbReference type="Proteomes" id="UP000023152">
    <property type="component" value="Unassembled WGS sequence"/>
</dbReference>
<evidence type="ECO:0000256" key="2">
    <source>
        <dbReference type="ARBA" id="ARBA00022722"/>
    </source>
</evidence>
<reference evidence="10 11" key="1">
    <citation type="journal article" date="2013" name="Curr. Biol.">
        <title>The Genome of the Foraminiferan Reticulomyxa filosa.</title>
        <authorList>
            <person name="Glockner G."/>
            <person name="Hulsmann N."/>
            <person name="Schleicher M."/>
            <person name="Noegel A.A."/>
            <person name="Eichinger L."/>
            <person name="Gallinger C."/>
            <person name="Pawlowski J."/>
            <person name="Sierra R."/>
            <person name="Euteneuer U."/>
            <person name="Pillet L."/>
            <person name="Moustafa A."/>
            <person name="Platzer M."/>
            <person name="Groth M."/>
            <person name="Szafranski K."/>
            <person name="Schliwa M."/>
        </authorList>
    </citation>
    <scope>NUCLEOTIDE SEQUENCE [LARGE SCALE GENOMIC DNA]</scope>
</reference>
<evidence type="ECO:0000256" key="5">
    <source>
        <dbReference type="ARBA" id="ARBA00023054"/>
    </source>
</evidence>
<dbReference type="PANTHER" id="PTHR12341:SF41">
    <property type="entry name" value="5'-3' EXORIBONUCLEASE 2"/>
    <property type="match status" value="1"/>
</dbReference>
<dbReference type="PROSITE" id="PS50158">
    <property type="entry name" value="ZF_CCHC"/>
    <property type="match status" value="1"/>
</dbReference>
<name>X6NTG6_RETFI</name>
<evidence type="ECO:0000256" key="1">
    <source>
        <dbReference type="ARBA" id="ARBA00022552"/>
    </source>
</evidence>
<keyword evidence="8" id="KW-1133">Transmembrane helix</keyword>
<comment type="caution">
    <text evidence="10">The sequence shown here is derived from an EMBL/GenBank/DDBJ whole genome shotgun (WGS) entry which is preliminary data.</text>
</comment>
<feature type="transmembrane region" description="Helical" evidence="8">
    <location>
        <begin position="490"/>
        <end position="511"/>
    </location>
</feature>
<keyword evidence="3" id="KW-0378">Hydrolase</keyword>
<keyword evidence="4" id="KW-0269">Exonuclease</keyword>
<keyword evidence="5" id="KW-0175">Coiled coil</keyword>
<proteinExistence type="predicted"/>
<sequence>MGVPSFFRWLLEKYPRIIQYVIEEDVQYDDQMKRVLPDSSRQNVECTFIDPSTEHLQTKEKQVKQKNNNNNNNKKPNGTEFDNLYLDMNGIIHNCCHPENSPQPETEEEMIKSVFDYVLHLFSMVRPRKLLYLAIDGVAPRAKMNQQRSRRFRAAQERQEFEQLKSKLELFYTLKYTGKHNDEKKLQLLQKIKQSWDHNVITPGFFFCISIMHCIYINKYVNIYIYAYTFVFICVCLLYVYINTYVILTKFKQGTPFMDKLSKALRHWIPMQLHSNPGWKNIKVIFSDANIPGEGEHKIASFIRRTRGQPGYDPNTRHVFYGLDADLFMLSLATHEIYMTILREEVLFGKNRPCERCGMPGHFMTDCVAEMKTDNGQEESLAKLRGATRTKVLKPFIFAHLLVLREYLSYELYVPNLTWGEWNLERAIDDFIFLCFFVGNDFLPHLPSLDIREGALDNLIEMYKQFLPTLGGYLTDGNGMFVHMCMYTYIYIYMYTFICLYMYMLVVQLNYKQILKKKKKKEK</sequence>